<dbReference type="Proteomes" id="UP001341840">
    <property type="component" value="Unassembled WGS sequence"/>
</dbReference>
<accession>A0ABU6UPI6</accession>
<name>A0ABU6UPI6_9FABA</name>
<reference evidence="2 3" key="1">
    <citation type="journal article" date="2023" name="Plants (Basel)">
        <title>Bridging the Gap: Combining Genomics and Transcriptomics Approaches to Understand Stylosanthes scabra, an Orphan Legume from the Brazilian Caatinga.</title>
        <authorList>
            <person name="Ferreira-Neto J.R.C."/>
            <person name="da Silva M.D."/>
            <person name="Binneck E."/>
            <person name="de Melo N.F."/>
            <person name="da Silva R.H."/>
            <person name="de Melo A.L.T.M."/>
            <person name="Pandolfi V."/>
            <person name="Bustamante F.O."/>
            <person name="Brasileiro-Vidal A.C."/>
            <person name="Benko-Iseppon A.M."/>
        </authorList>
    </citation>
    <scope>NUCLEOTIDE SEQUENCE [LARGE SCALE GENOMIC DNA]</scope>
    <source>
        <tissue evidence="2">Leaves</tissue>
    </source>
</reference>
<evidence type="ECO:0000256" key="1">
    <source>
        <dbReference type="SAM" id="MobiDB-lite"/>
    </source>
</evidence>
<feature type="compositionally biased region" description="Basic and acidic residues" evidence="1">
    <location>
        <begin position="41"/>
        <end position="62"/>
    </location>
</feature>
<feature type="compositionally biased region" description="Polar residues" evidence="1">
    <location>
        <begin position="64"/>
        <end position="75"/>
    </location>
</feature>
<evidence type="ECO:0000313" key="3">
    <source>
        <dbReference type="Proteomes" id="UP001341840"/>
    </source>
</evidence>
<dbReference type="EMBL" id="JASCZI010121886">
    <property type="protein sequence ID" value="MED6163216.1"/>
    <property type="molecule type" value="Genomic_DNA"/>
</dbReference>
<comment type="caution">
    <text evidence="2">The sequence shown here is derived from an EMBL/GenBank/DDBJ whole genome shotgun (WGS) entry which is preliminary data.</text>
</comment>
<proteinExistence type="predicted"/>
<gene>
    <name evidence="2" type="ORF">PIB30_077820</name>
</gene>
<protein>
    <submittedName>
        <fullName evidence="2">Uncharacterized protein</fullName>
    </submittedName>
</protein>
<keyword evidence="3" id="KW-1185">Reference proteome</keyword>
<feature type="region of interest" description="Disordered" evidence="1">
    <location>
        <begin position="31"/>
        <end position="98"/>
    </location>
</feature>
<sequence length="98" mass="11051">MNREYGRRRPQCDVALLLVIKRCSLAYQVGRNASRGGSNRLPEDMFKGEEADTRNRCSEAERSVVTNNGGWTQDEQAYDQASVRSSKEKHNQEGQTAS</sequence>
<organism evidence="2 3">
    <name type="scientific">Stylosanthes scabra</name>
    <dbReference type="NCBI Taxonomy" id="79078"/>
    <lineage>
        <taxon>Eukaryota</taxon>
        <taxon>Viridiplantae</taxon>
        <taxon>Streptophyta</taxon>
        <taxon>Embryophyta</taxon>
        <taxon>Tracheophyta</taxon>
        <taxon>Spermatophyta</taxon>
        <taxon>Magnoliopsida</taxon>
        <taxon>eudicotyledons</taxon>
        <taxon>Gunneridae</taxon>
        <taxon>Pentapetalae</taxon>
        <taxon>rosids</taxon>
        <taxon>fabids</taxon>
        <taxon>Fabales</taxon>
        <taxon>Fabaceae</taxon>
        <taxon>Papilionoideae</taxon>
        <taxon>50 kb inversion clade</taxon>
        <taxon>dalbergioids sensu lato</taxon>
        <taxon>Dalbergieae</taxon>
        <taxon>Pterocarpus clade</taxon>
        <taxon>Stylosanthes</taxon>
    </lineage>
</organism>
<evidence type="ECO:0000313" key="2">
    <source>
        <dbReference type="EMBL" id="MED6163216.1"/>
    </source>
</evidence>